<evidence type="ECO:0000313" key="10">
    <source>
        <dbReference type="EMBL" id="GAP15201.1"/>
    </source>
</evidence>
<evidence type="ECO:0000256" key="3">
    <source>
        <dbReference type="ARBA" id="ARBA00022741"/>
    </source>
</evidence>
<evidence type="ECO:0000256" key="1">
    <source>
        <dbReference type="ARBA" id="ARBA00012513"/>
    </source>
</evidence>
<dbReference type="GO" id="GO:0005524">
    <property type="term" value="F:ATP binding"/>
    <property type="evidence" value="ECO:0007669"/>
    <property type="project" value="UniProtKB-UniRule"/>
</dbReference>
<dbReference type="GO" id="GO:0004674">
    <property type="term" value="F:protein serine/threonine kinase activity"/>
    <property type="evidence" value="ECO:0007669"/>
    <property type="project" value="UniProtKB-KW"/>
</dbReference>
<dbReference type="SUPFAM" id="SSF82171">
    <property type="entry name" value="DPP6 N-terminal domain-like"/>
    <property type="match status" value="1"/>
</dbReference>
<evidence type="ECO:0000313" key="11">
    <source>
        <dbReference type="Proteomes" id="UP000055060"/>
    </source>
</evidence>
<dbReference type="SUPFAM" id="SSF56112">
    <property type="entry name" value="Protein kinase-like (PK-like)"/>
    <property type="match status" value="1"/>
</dbReference>
<gene>
    <name evidence="10" type="ORF">LARV_02983</name>
</gene>
<dbReference type="RefSeq" id="WP_075074391.1">
    <property type="nucleotide sequence ID" value="NZ_DF967972.1"/>
</dbReference>
<sequence>MPLAPGTLLNERYRIVSILGQGGMGAVYRATDENLGIPVAVKENLFLTDEYARQFQREASILASLRHPTLPRVGDYFQMGDQGQYLIMDFIDGEDLRQRIERVGTLSEQEVVLIGVSICDALTYMHTRTPTVLHRDIKPGNIKITPGGEVLLVDFGLAKVVQGEQATTTGARAMTPGYSPPEQYGTARTDERTDIYSLGATLYAGLTGVIPEDSLARATGKAELTPIRELMPRVNRKLASAIEKALEVDPDDRYQTAADFKLALAEAANLHELTQKRPMVSPPPPPPDDGDGNDNGNGGDAGGDAAPAVGLPRRKSISRKRRESPILRILAIALMVVLGSGLGLMIAYPDLPKAALANLGGTAGGNSPGAFEPTQTIPVIPTETLHPTGEENLTQAAIGSNDSFTATPTTGTATETVAITPSATPLGGGMGQIAFVSDRTGIMQIWLMNSDGSNQVQLTSENEGACQPNWSADGTKLAYISPCRRKEGTYPGAKIFILDLASDSQPVPLPVPPSPAGDFDPAWAPDGKRIAFTSLRTGRPHIFVYNLETSNLQELSATRYFDRQPSWSPSGMQIAFVRTVVFDQIWIMTDTGTLNEQFTVSGDINNQMPTWSPDGQIIYYSQVSDNNVKTWLTALRYEDRKTFKEFRIPAENVGAYGPKYKPSISSDGYYITFECWPDGNNHDIYRMAVNGSDLVRLTTDPGNDFSPAWRPSGN</sequence>
<dbReference type="SMART" id="SM00220">
    <property type="entry name" value="S_TKc"/>
    <property type="match status" value="1"/>
</dbReference>
<dbReference type="EC" id="2.7.11.1" evidence="1"/>
<reference evidence="10" key="1">
    <citation type="submission" date="2015-07" db="EMBL/GenBank/DDBJ databases">
        <title>Draft Genome Sequences of Anaerolinea thermolimosa IMO-1, Bellilinea caldifistulae GOMI-1, Leptolinea tardivitalis YMTK-2, Levilinea saccharolytica KIBI-1,Longilinea arvoryzae KOME-1, Previously Described as Members of the Anaerolineaceae (Chloroflexi).</title>
        <authorList>
            <person name="Sekiguchi Y."/>
            <person name="Ohashi A."/>
            <person name="Matsuura N."/>
            <person name="Tourlousse M.D."/>
        </authorList>
    </citation>
    <scope>NUCLEOTIDE SEQUENCE [LARGE SCALE GENOMIC DNA]</scope>
    <source>
        <strain evidence="10">KOME-1</strain>
    </source>
</reference>
<dbReference type="PROSITE" id="PS50011">
    <property type="entry name" value="PROTEIN_KINASE_DOM"/>
    <property type="match status" value="1"/>
</dbReference>
<feature type="compositionally biased region" description="Gly residues" evidence="7">
    <location>
        <begin position="293"/>
        <end position="302"/>
    </location>
</feature>
<keyword evidence="4 10" id="KW-0418">Kinase</keyword>
<keyword evidence="11" id="KW-1185">Reference proteome</keyword>
<keyword evidence="3 6" id="KW-0547">Nucleotide-binding</keyword>
<keyword evidence="2" id="KW-0808">Transferase</keyword>
<evidence type="ECO:0000256" key="2">
    <source>
        <dbReference type="ARBA" id="ARBA00022679"/>
    </source>
</evidence>
<dbReference type="AlphaFoldDB" id="A0A0S7BMK2"/>
<keyword evidence="10" id="KW-0723">Serine/threonine-protein kinase</keyword>
<keyword evidence="8" id="KW-1133">Transmembrane helix</keyword>
<evidence type="ECO:0000256" key="5">
    <source>
        <dbReference type="ARBA" id="ARBA00022840"/>
    </source>
</evidence>
<accession>A0A0S7BMK2</accession>
<name>A0A0S7BMK2_9CHLR</name>
<dbReference type="Gene3D" id="1.10.510.10">
    <property type="entry name" value="Transferase(Phosphotransferase) domain 1"/>
    <property type="match status" value="1"/>
</dbReference>
<feature type="region of interest" description="Disordered" evidence="7">
    <location>
        <begin position="271"/>
        <end position="317"/>
    </location>
</feature>
<feature type="domain" description="Protein kinase" evidence="9">
    <location>
        <begin position="13"/>
        <end position="274"/>
    </location>
</feature>
<dbReference type="STRING" id="360412.LARV_02983"/>
<dbReference type="InterPro" id="IPR011042">
    <property type="entry name" value="6-blade_b-propeller_TolB-like"/>
</dbReference>
<dbReference type="EMBL" id="DF967972">
    <property type="protein sequence ID" value="GAP15201.1"/>
    <property type="molecule type" value="Genomic_DNA"/>
</dbReference>
<keyword evidence="8" id="KW-0812">Transmembrane</keyword>
<protein>
    <recommendedName>
        <fullName evidence="1">non-specific serine/threonine protein kinase</fullName>
        <ecNumber evidence="1">2.7.11.1</ecNumber>
    </recommendedName>
</protein>
<dbReference type="InterPro" id="IPR000719">
    <property type="entry name" value="Prot_kinase_dom"/>
</dbReference>
<dbReference type="CDD" id="cd14014">
    <property type="entry name" value="STKc_PknB_like"/>
    <property type="match status" value="1"/>
</dbReference>
<evidence type="ECO:0000259" key="9">
    <source>
        <dbReference type="PROSITE" id="PS50011"/>
    </source>
</evidence>
<proteinExistence type="predicted"/>
<evidence type="ECO:0000256" key="6">
    <source>
        <dbReference type="PROSITE-ProRule" id="PRU10141"/>
    </source>
</evidence>
<dbReference type="Proteomes" id="UP000055060">
    <property type="component" value="Unassembled WGS sequence"/>
</dbReference>
<keyword evidence="8" id="KW-0472">Membrane</keyword>
<evidence type="ECO:0000256" key="7">
    <source>
        <dbReference type="SAM" id="MobiDB-lite"/>
    </source>
</evidence>
<dbReference type="InterPro" id="IPR011659">
    <property type="entry name" value="WD40"/>
</dbReference>
<dbReference type="PROSITE" id="PS00107">
    <property type="entry name" value="PROTEIN_KINASE_ATP"/>
    <property type="match status" value="1"/>
</dbReference>
<dbReference type="InterPro" id="IPR017441">
    <property type="entry name" value="Protein_kinase_ATP_BS"/>
</dbReference>
<dbReference type="Gene3D" id="3.30.200.20">
    <property type="entry name" value="Phosphorylase Kinase, domain 1"/>
    <property type="match status" value="1"/>
</dbReference>
<feature type="binding site" evidence="6">
    <location>
        <position position="42"/>
    </location>
    <ligand>
        <name>ATP</name>
        <dbReference type="ChEBI" id="CHEBI:30616"/>
    </ligand>
</feature>
<dbReference type="Pfam" id="PF07676">
    <property type="entry name" value="PD40"/>
    <property type="match status" value="4"/>
</dbReference>
<organism evidence="10">
    <name type="scientific">Longilinea arvoryzae</name>
    <dbReference type="NCBI Taxonomy" id="360412"/>
    <lineage>
        <taxon>Bacteria</taxon>
        <taxon>Bacillati</taxon>
        <taxon>Chloroflexota</taxon>
        <taxon>Anaerolineae</taxon>
        <taxon>Anaerolineales</taxon>
        <taxon>Anaerolineaceae</taxon>
        <taxon>Longilinea</taxon>
    </lineage>
</organism>
<keyword evidence="5 6" id="KW-0067">ATP-binding</keyword>
<feature type="transmembrane region" description="Helical" evidence="8">
    <location>
        <begin position="326"/>
        <end position="348"/>
    </location>
</feature>
<dbReference type="Gene3D" id="2.120.10.30">
    <property type="entry name" value="TolB, C-terminal domain"/>
    <property type="match status" value="3"/>
</dbReference>
<dbReference type="InterPro" id="IPR011009">
    <property type="entry name" value="Kinase-like_dom_sf"/>
</dbReference>
<dbReference type="Pfam" id="PF00069">
    <property type="entry name" value="Pkinase"/>
    <property type="match status" value="1"/>
</dbReference>
<dbReference type="PANTHER" id="PTHR43289:SF6">
    <property type="entry name" value="SERINE_THREONINE-PROTEIN KINASE NEKL-3"/>
    <property type="match status" value="1"/>
</dbReference>
<evidence type="ECO:0000256" key="8">
    <source>
        <dbReference type="SAM" id="Phobius"/>
    </source>
</evidence>
<dbReference type="PANTHER" id="PTHR43289">
    <property type="entry name" value="MITOGEN-ACTIVATED PROTEIN KINASE KINASE KINASE 20-RELATED"/>
    <property type="match status" value="1"/>
</dbReference>
<evidence type="ECO:0000256" key="4">
    <source>
        <dbReference type="ARBA" id="ARBA00022777"/>
    </source>
</evidence>